<evidence type="ECO:0000256" key="1">
    <source>
        <dbReference type="ARBA" id="ARBA00004561"/>
    </source>
</evidence>
<gene>
    <name evidence="6" type="ORF">SAMN05216193_10737</name>
</gene>
<dbReference type="OrthoDB" id="7030999at2"/>
<accession>A0A1H0G3N3</accession>
<proteinExistence type="inferred from homology"/>
<sequence>MKKLHAAVALVALGLGSNAFAYDALVNFNGEVTDQTCKIDGSDSAVTKTVNLPTVSVNALANVGDWAGRTPFNFQLTDCSSARATAHFEPGPTIDTGNGNLNNQASGGSNAQIQLLNDGFTPINLATNTGSQTVDTSSGSATLQYYAQYYAKVAPATAGLVTSSVYMTLDYQ</sequence>
<name>A0A1H0G3N3_9PSED</name>
<comment type="similarity">
    <text evidence="2">Belongs to the fimbrial protein family.</text>
</comment>
<dbReference type="Pfam" id="PF16970">
    <property type="entry name" value="FimA"/>
    <property type="match status" value="1"/>
</dbReference>
<reference evidence="7" key="1">
    <citation type="submission" date="2016-10" db="EMBL/GenBank/DDBJ databases">
        <authorList>
            <person name="Varghese N."/>
            <person name="Submissions S."/>
        </authorList>
    </citation>
    <scope>NUCLEOTIDE SEQUENCE [LARGE SCALE GENOMIC DNA]</scope>
    <source>
        <strain evidence="7">JCM 21621</strain>
    </source>
</reference>
<organism evidence="6 7">
    <name type="scientific">Pseudomonas jinjuensis</name>
    <dbReference type="NCBI Taxonomy" id="198616"/>
    <lineage>
        <taxon>Bacteria</taxon>
        <taxon>Pseudomonadati</taxon>
        <taxon>Pseudomonadota</taxon>
        <taxon>Gammaproteobacteria</taxon>
        <taxon>Pseudomonadales</taxon>
        <taxon>Pseudomonadaceae</taxon>
        <taxon>Pseudomonas</taxon>
    </lineage>
</organism>
<dbReference type="InterPro" id="IPR008966">
    <property type="entry name" value="Adhesion_dom_sf"/>
</dbReference>
<keyword evidence="7" id="KW-1185">Reference proteome</keyword>
<dbReference type="InterPro" id="IPR039458">
    <property type="entry name" value="FimA-like"/>
</dbReference>
<keyword evidence="4" id="KW-0281">Fimbrium</keyword>
<dbReference type="GO" id="GO:0009289">
    <property type="term" value="C:pilus"/>
    <property type="evidence" value="ECO:0007669"/>
    <property type="project" value="UniProtKB-SubCell"/>
</dbReference>
<feature type="chain" id="PRO_5017385181" evidence="5">
    <location>
        <begin position="22"/>
        <end position="172"/>
    </location>
</feature>
<dbReference type="STRING" id="198616.SAMN05216193_10737"/>
<feature type="signal peptide" evidence="5">
    <location>
        <begin position="1"/>
        <end position="21"/>
    </location>
</feature>
<keyword evidence="3 5" id="KW-0732">Signal</keyword>
<dbReference type="EMBL" id="FNIJ01000007">
    <property type="protein sequence ID" value="SDO01349.1"/>
    <property type="molecule type" value="Genomic_DNA"/>
</dbReference>
<dbReference type="AlphaFoldDB" id="A0A1H0G3N3"/>
<evidence type="ECO:0000256" key="2">
    <source>
        <dbReference type="ARBA" id="ARBA00006671"/>
    </source>
</evidence>
<dbReference type="SUPFAM" id="SSF49401">
    <property type="entry name" value="Bacterial adhesins"/>
    <property type="match status" value="1"/>
</dbReference>
<dbReference type="InterPro" id="IPR050263">
    <property type="entry name" value="Bact_Fimbrial_Adh_Pro"/>
</dbReference>
<evidence type="ECO:0000256" key="5">
    <source>
        <dbReference type="SAM" id="SignalP"/>
    </source>
</evidence>
<evidence type="ECO:0000313" key="7">
    <source>
        <dbReference type="Proteomes" id="UP000242957"/>
    </source>
</evidence>
<dbReference type="Gene3D" id="2.60.40.1090">
    <property type="entry name" value="Fimbrial-type adhesion domain"/>
    <property type="match status" value="1"/>
</dbReference>
<dbReference type="PANTHER" id="PTHR33420:SF3">
    <property type="entry name" value="FIMBRIAL SUBUNIT ELFA"/>
    <property type="match status" value="1"/>
</dbReference>
<dbReference type="PANTHER" id="PTHR33420">
    <property type="entry name" value="FIMBRIAL SUBUNIT ELFA-RELATED"/>
    <property type="match status" value="1"/>
</dbReference>
<dbReference type="Proteomes" id="UP000242957">
    <property type="component" value="Unassembled WGS sequence"/>
</dbReference>
<evidence type="ECO:0000313" key="6">
    <source>
        <dbReference type="EMBL" id="SDO01349.1"/>
    </source>
</evidence>
<comment type="subcellular location">
    <subcellularLocation>
        <location evidence="1">Fimbrium</location>
    </subcellularLocation>
</comment>
<dbReference type="RefSeq" id="WP_084314235.1">
    <property type="nucleotide sequence ID" value="NZ_FNIJ01000007.1"/>
</dbReference>
<protein>
    <submittedName>
        <fullName evidence="6">Major type 1 subunit fimbrin (Pilin)</fullName>
    </submittedName>
</protein>
<evidence type="ECO:0000256" key="4">
    <source>
        <dbReference type="ARBA" id="ARBA00023263"/>
    </source>
</evidence>
<dbReference type="GO" id="GO:0043709">
    <property type="term" value="P:cell adhesion involved in single-species biofilm formation"/>
    <property type="evidence" value="ECO:0007669"/>
    <property type="project" value="TreeGrafter"/>
</dbReference>
<evidence type="ECO:0000256" key="3">
    <source>
        <dbReference type="ARBA" id="ARBA00022729"/>
    </source>
</evidence>
<dbReference type="InterPro" id="IPR036937">
    <property type="entry name" value="Adhesion_dom_fimbrial_sf"/>
</dbReference>